<dbReference type="InterPro" id="IPR036873">
    <property type="entry name" value="Rhodanese-like_dom_sf"/>
</dbReference>
<evidence type="ECO:0000256" key="2">
    <source>
        <dbReference type="ARBA" id="ARBA00014207"/>
    </source>
</evidence>
<keyword evidence="7" id="KW-1185">Reference proteome</keyword>
<evidence type="ECO:0000256" key="5">
    <source>
        <dbReference type="SAM" id="MobiDB-lite"/>
    </source>
</evidence>
<evidence type="ECO:0000259" key="6">
    <source>
        <dbReference type="PROSITE" id="PS50206"/>
    </source>
</evidence>
<evidence type="ECO:0000256" key="3">
    <source>
        <dbReference type="ARBA" id="ARBA00022473"/>
    </source>
</evidence>
<dbReference type="InterPro" id="IPR000195">
    <property type="entry name" value="Rab-GAP-TBC_dom"/>
</dbReference>
<dbReference type="InterPro" id="IPR045799">
    <property type="entry name" value="TBC1D23_C"/>
</dbReference>
<feature type="compositionally biased region" description="Polar residues" evidence="5">
    <location>
        <begin position="541"/>
        <end position="558"/>
    </location>
</feature>
<dbReference type="Proteomes" id="UP000887569">
    <property type="component" value="Unplaced"/>
</dbReference>
<organism evidence="7 8">
    <name type="scientific">Parascaris univalens</name>
    <name type="common">Nematode worm</name>
    <dbReference type="NCBI Taxonomy" id="6257"/>
    <lineage>
        <taxon>Eukaryota</taxon>
        <taxon>Metazoa</taxon>
        <taxon>Ecdysozoa</taxon>
        <taxon>Nematoda</taxon>
        <taxon>Chromadorea</taxon>
        <taxon>Rhabditida</taxon>
        <taxon>Spirurina</taxon>
        <taxon>Ascaridomorpha</taxon>
        <taxon>Ascaridoidea</taxon>
        <taxon>Ascarididae</taxon>
        <taxon>Parascaris</taxon>
    </lineage>
</organism>
<dbReference type="SUPFAM" id="SSF47923">
    <property type="entry name" value="Ypt/Rab-GAP domain of gyp1p"/>
    <property type="match status" value="1"/>
</dbReference>
<feature type="domain" description="Rhodanese" evidence="6">
    <location>
        <begin position="345"/>
        <end position="448"/>
    </location>
</feature>
<evidence type="ECO:0000256" key="1">
    <source>
        <dbReference type="ARBA" id="ARBA00004601"/>
    </source>
</evidence>
<evidence type="ECO:0000256" key="4">
    <source>
        <dbReference type="ARBA" id="ARBA00023034"/>
    </source>
</evidence>
<reference evidence="8" key="1">
    <citation type="submission" date="2022-11" db="UniProtKB">
        <authorList>
            <consortium name="WormBaseParasite"/>
        </authorList>
    </citation>
    <scope>IDENTIFICATION</scope>
</reference>
<keyword evidence="3" id="KW-0217">Developmental protein</keyword>
<dbReference type="Gene3D" id="3.40.250.10">
    <property type="entry name" value="Rhodanese-like domain"/>
    <property type="match status" value="1"/>
</dbReference>
<protein>
    <recommendedName>
        <fullName evidence="2">TBC1 domain family member 23</fullName>
    </recommendedName>
</protein>
<dbReference type="InterPro" id="IPR001763">
    <property type="entry name" value="Rhodanese-like_dom"/>
</dbReference>
<dbReference type="InterPro" id="IPR035969">
    <property type="entry name" value="Rab-GAP_TBC_sf"/>
</dbReference>
<dbReference type="PANTHER" id="PTHR13297:SF5">
    <property type="entry name" value="TBC1 DOMAIN FAMILY MEMBER 23"/>
    <property type="match status" value="1"/>
</dbReference>
<dbReference type="SMART" id="SM00450">
    <property type="entry name" value="RHOD"/>
    <property type="match status" value="1"/>
</dbReference>
<dbReference type="PANTHER" id="PTHR13297">
    <property type="entry name" value="TBC1 DOMAIN FAMILY MEMBER 23-RELATED"/>
    <property type="match status" value="1"/>
</dbReference>
<dbReference type="GO" id="GO:0005829">
    <property type="term" value="C:cytosol"/>
    <property type="evidence" value="ECO:0007669"/>
    <property type="project" value="GOC"/>
</dbReference>
<dbReference type="CDD" id="cd20788">
    <property type="entry name" value="TBC1D23_C-like"/>
    <property type="match status" value="1"/>
</dbReference>
<feature type="region of interest" description="Disordered" evidence="5">
    <location>
        <begin position="541"/>
        <end position="561"/>
    </location>
</feature>
<sequence>MEEEIRSGDSTIGDDWVTESSSSLPEVICSPEQHSEGISDIENAMEQMVLDDCKPSSQLKRSLVERFRRTWPNYLGTQNKPGIPHEFIYKGKYADEIHNECLKLAERLHISANEAQQLKKVIGFFCEREECRFEVEWMGILEMLIPFLSSLDFVYNAFYAITTKYLPRSTTKGALCYHLMNLILQYHDPALSTHLTSHKLNCYDFAYPCFSSLFSGIIQQKSLYAIWDKYFEKGDPFLLFTIVLVFMVNCSEKLMKMNKNDQMVNLVLSSMRSLSENDVDDLLDVSVHFLSDTPPSIKQDFQRGLFGSRLASFEKMDVATLLALPVDPRDLIRLTTDENSNSLEPAFNFFIIDARPHNDYMAGHLEGSYNLDSSLFVEAPEQYKMALSGLDAYRDASRHNHHLLFLGAGREECDLYLNMVIANFLQQGRKHVALVQGGYKALHQLLASSLERLEGHNAQRCKECKTDSVDAEVRASGHRKTSWISGMSNLLGAVKASAPALTERVLNLTQSTRAADAHVATSERHGKRYRNERSVFTLSDSETDAENITNPFTPSPSATRPRKLSEILAQDDILSHFEGVEVVPDGTGQKTVDCYLALTRTHIHVLHQTNKEGEVITHARHAYGSVLRVSSKKKLPEMITFKFGYTTDDGECKETCMQRFILPRAGDCVKAIKMSIVKLQPGLLF</sequence>
<accession>A0A915CE97</accession>
<name>A0A915CE97_PARUN</name>
<dbReference type="Pfam" id="PF00581">
    <property type="entry name" value="Rhodanese"/>
    <property type="match status" value="1"/>
</dbReference>
<dbReference type="AlphaFoldDB" id="A0A915CE97"/>
<dbReference type="InterPro" id="IPR039755">
    <property type="entry name" value="TBC1D23"/>
</dbReference>
<dbReference type="Gene3D" id="1.10.472.80">
    <property type="entry name" value="Ypt/Rab-GAP domain of gyp1p, domain 3"/>
    <property type="match status" value="1"/>
</dbReference>
<dbReference type="PROSITE" id="PS50206">
    <property type="entry name" value="RHODANESE_3"/>
    <property type="match status" value="1"/>
</dbReference>
<dbReference type="GO" id="GO:0042147">
    <property type="term" value="P:retrograde transport, endosome to Golgi"/>
    <property type="evidence" value="ECO:0007669"/>
    <property type="project" value="InterPro"/>
</dbReference>
<keyword evidence="4" id="KW-0333">Golgi apparatus</keyword>
<dbReference type="WBParaSite" id="PgR132X_g015_t01">
    <property type="protein sequence ID" value="PgR132X_g015_t01"/>
    <property type="gene ID" value="PgR132X_g015"/>
</dbReference>
<dbReference type="GO" id="GO:0005802">
    <property type="term" value="C:trans-Golgi network"/>
    <property type="evidence" value="ECO:0007669"/>
    <property type="project" value="TreeGrafter"/>
</dbReference>
<evidence type="ECO:0000313" key="7">
    <source>
        <dbReference type="Proteomes" id="UP000887569"/>
    </source>
</evidence>
<dbReference type="Pfam" id="PF19430">
    <property type="entry name" value="TBC1D23_C"/>
    <property type="match status" value="1"/>
</dbReference>
<proteinExistence type="predicted"/>
<dbReference type="SUPFAM" id="SSF52821">
    <property type="entry name" value="Rhodanese/Cell cycle control phosphatase"/>
    <property type="match status" value="1"/>
</dbReference>
<dbReference type="Pfam" id="PF00566">
    <property type="entry name" value="RabGAP-TBC"/>
    <property type="match status" value="1"/>
</dbReference>
<comment type="subcellular location">
    <subcellularLocation>
        <location evidence="1">Golgi apparatus</location>
        <location evidence="1">trans-Golgi network</location>
    </subcellularLocation>
</comment>
<dbReference type="GO" id="GO:0099041">
    <property type="term" value="P:vesicle tethering to Golgi"/>
    <property type="evidence" value="ECO:0007669"/>
    <property type="project" value="TreeGrafter"/>
</dbReference>
<evidence type="ECO:0000313" key="8">
    <source>
        <dbReference type="WBParaSite" id="PgR132X_g015_t01"/>
    </source>
</evidence>